<feature type="region of interest" description="Disordered" evidence="1">
    <location>
        <begin position="1"/>
        <end position="21"/>
    </location>
</feature>
<evidence type="ECO:0000313" key="3">
    <source>
        <dbReference type="Proteomes" id="UP000887566"/>
    </source>
</evidence>
<organism evidence="3 4">
    <name type="scientific">Plectus sambesii</name>
    <dbReference type="NCBI Taxonomy" id="2011161"/>
    <lineage>
        <taxon>Eukaryota</taxon>
        <taxon>Metazoa</taxon>
        <taxon>Ecdysozoa</taxon>
        <taxon>Nematoda</taxon>
        <taxon>Chromadorea</taxon>
        <taxon>Plectida</taxon>
        <taxon>Plectina</taxon>
        <taxon>Plectoidea</taxon>
        <taxon>Plectidae</taxon>
        <taxon>Plectus</taxon>
    </lineage>
</organism>
<evidence type="ECO:0000256" key="1">
    <source>
        <dbReference type="SAM" id="MobiDB-lite"/>
    </source>
</evidence>
<sequence>MQRTSRQTASNSDHGSPPCLWQSESSERWSIAFSRAQTPLLITALMTFSRRVSRQESTQSMPWCSANATMVAGKSKDDDANELTIRIGHSTLSPHKHLTENSLDRTCFMHKGAAAAAVRPRRKEQVGPIELQVFLSSVLAGRRSEIATGRIYDDPTRRGLPASNIYAHGAHAFVKGRRVRKRRVNAVILLRLAFPPVAFLFSAVLIK</sequence>
<dbReference type="WBParaSite" id="PSAMB.scaffold2299size24056.g17344.t1">
    <property type="protein sequence ID" value="PSAMB.scaffold2299size24056.g17344.t1"/>
    <property type="gene ID" value="PSAMB.scaffold2299size24056.g17344"/>
</dbReference>
<keyword evidence="3" id="KW-1185">Reference proteome</keyword>
<keyword evidence="2" id="KW-0472">Membrane</keyword>
<evidence type="ECO:0000256" key="2">
    <source>
        <dbReference type="SAM" id="Phobius"/>
    </source>
</evidence>
<accession>A0A914VRT9</accession>
<name>A0A914VRT9_9BILA</name>
<reference evidence="4" key="1">
    <citation type="submission" date="2022-11" db="UniProtKB">
        <authorList>
            <consortium name="WormBaseParasite"/>
        </authorList>
    </citation>
    <scope>IDENTIFICATION</scope>
</reference>
<dbReference type="AlphaFoldDB" id="A0A914VRT9"/>
<protein>
    <submittedName>
        <fullName evidence="4">Uncharacterized protein</fullName>
    </submittedName>
</protein>
<evidence type="ECO:0000313" key="4">
    <source>
        <dbReference type="WBParaSite" id="PSAMB.scaffold2299size24056.g17344.t1"/>
    </source>
</evidence>
<keyword evidence="2" id="KW-0812">Transmembrane</keyword>
<proteinExistence type="predicted"/>
<feature type="compositionally biased region" description="Polar residues" evidence="1">
    <location>
        <begin position="1"/>
        <end position="14"/>
    </location>
</feature>
<keyword evidence="2" id="KW-1133">Transmembrane helix</keyword>
<feature type="transmembrane region" description="Helical" evidence="2">
    <location>
        <begin position="184"/>
        <end position="206"/>
    </location>
</feature>
<dbReference type="Proteomes" id="UP000887566">
    <property type="component" value="Unplaced"/>
</dbReference>